<keyword evidence="1" id="KW-1185">Reference proteome</keyword>
<name>A0A1I7WCM4_HETBA</name>
<evidence type="ECO:0000313" key="1">
    <source>
        <dbReference type="Proteomes" id="UP000095283"/>
    </source>
</evidence>
<reference evidence="2" key="1">
    <citation type="submission" date="2016-11" db="UniProtKB">
        <authorList>
            <consortium name="WormBaseParasite"/>
        </authorList>
    </citation>
    <scope>IDENTIFICATION</scope>
</reference>
<sequence length="40" mass="4687">MYLKYPVVKKAIKQMENPIELNRCKDCYTEARARLAIVVS</sequence>
<organism evidence="1 2">
    <name type="scientific">Heterorhabditis bacteriophora</name>
    <name type="common">Entomopathogenic nematode worm</name>
    <dbReference type="NCBI Taxonomy" id="37862"/>
    <lineage>
        <taxon>Eukaryota</taxon>
        <taxon>Metazoa</taxon>
        <taxon>Ecdysozoa</taxon>
        <taxon>Nematoda</taxon>
        <taxon>Chromadorea</taxon>
        <taxon>Rhabditida</taxon>
        <taxon>Rhabditina</taxon>
        <taxon>Rhabditomorpha</taxon>
        <taxon>Strongyloidea</taxon>
        <taxon>Heterorhabditidae</taxon>
        <taxon>Heterorhabditis</taxon>
    </lineage>
</organism>
<protein>
    <submittedName>
        <fullName evidence="2">Bacterioferritin-associated ferredoxin</fullName>
    </submittedName>
</protein>
<proteinExistence type="predicted"/>
<dbReference type="Proteomes" id="UP000095283">
    <property type="component" value="Unplaced"/>
</dbReference>
<accession>A0A1I7WCM4</accession>
<dbReference type="WBParaSite" id="Hba_02435">
    <property type="protein sequence ID" value="Hba_02435"/>
    <property type="gene ID" value="Hba_02435"/>
</dbReference>
<evidence type="ECO:0000313" key="2">
    <source>
        <dbReference type="WBParaSite" id="Hba_02435"/>
    </source>
</evidence>
<dbReference type="AlphaFoldDB" id="A0A1I7WCM4"/>